<keyword evidence="2" id="KW-1185">Reference proteome</keyword>
<dbReference type="EMBL" id="CP001135">
    <property type="protein sequence ID" value="ACY85323.1"/>
    <property type="molecule type" value="Genomic_DNA"/>
</dbReference>
<evidence type="ECO:0000313" key="2">
    <source>
        <dbReference type="Proteomes" id="UP000002634"/>
    </source>
</evidence>
<accession>A0AAU8P4H5</accession>
<reference evidence="1 2" key="1">
    <citation type="journal article" date="2009" name="PLoS ONE">
        <title>Genome sequence of the versatile fish pathogen Edwardsiella tarda provides insights into its adaptation to broad host ranges and intracellular niches.</title>
        <authorList>
            <person name="Wang Q."/>
            <person name="Yang M."/>
            <person name="Xiao J."/>
            <person name="Wu H."/>
            <person name="Wang X."/>
            <person name="Lv Y."/>
            <person name="Xu L."/>
            <person name="Zheng H."/>
            <person name="Wang S."/>
            <person name="Zhao G."/>
            <person name="Liu Q."/>
            <person name="Zhang Y."/>
        </authorList>
    </citation>
    <scope>NUCLEOTIDE SEQUENCE [LARGE SCALE GENOMIC DNA]</scope>
    <source>
        <strain evidence="2">EIB202 / CCTCC M208068</strain>
    </source>
</reference>
<gene>
    <name evidence="1" type="ordered locus">ETAE_2488</name>
</gene>
<organism evidence="1 2">
    <name type="scientific">Edwardsiella piscicida</name>
    <dbReference type="NCBI Taxonomy" id="1263550"/>
    <lineage>
        <taxon>Bacteria</taxon>
        <taxon>Pseudomonadati</taxon>
        <taxon>Pseudomonadota</taxon>
        <taxon>Gammaproteobacteria</taxon>
        <taxon>Enterobacterales</taxon>
        <taxon>Hafniaceae</taxon>
        <taxon>Edwardsiella</taxon>
    </lineage>
</organism>
<dbReference type="AlphaFoldDB" id="A0AAU8P4H5"/>
<sequence length="37" mass="4183">MENMTFHTPIYINYWREESRIVGAGSGSAPQLKRGKG</sequence>
<name>A0AAU8P4H5_EDWPI</name>
<dbReference type="KEGG" id="etr:ETAE_2488"/>
<evidence type="ECO:0000313" key="1">
    <source>
        <dbReference type="EMBL" id="ACY85323.1"/>
    </source>
</evidence>
<protein>
    <submittedName>
        <fullName evidence="1">Uncharacterized protein</fullName>
    </submittedName>
</protein>
<dbReference type="Proteomes" id="UP000002634">
    <property type="component" value="Chromosome"/>
</dbReference>
<proteinExistence type="predicted"/>